<keyword evidence="2" id="KW-1185">Reference proteome</keyword>
<reference evidence="1" key="1">
    <citation type="submission" date="2021-01" db="UniProtKB">
        <authorList>
            <consortium name="EnsemblPlants"/>
        </authorList>
    </citation>
    <scope>IDENTIFICATION</scope>
</reference>
<dbReference type="InterPro" id="IPR006502">
    <property type="entry name" value="PDDEXK-like"/>
</dbReference>
<organism evidence="1 2">
    <name type="scientific">Kalanchoe fedtschenkoi</name>
    <name type="common">Lavender scallops</name>
    <name type="synonym">South American air plant</name>
    <dbReference type="NCBI Taxonomy" id="63787"/>
    <lineage>
        <taxon>Eukaryota</taxon>
        <taxon>Viridiplantae</taxon>
        <taxon>Streptophyta</taxon>
        <taxon>Embryophyta</taxon>
        <taxon>Tracheophyta</taxon>
        <taxon>Spermatophyta</taxon>
        <taxon>Magnoliopsida</taxon>
        <taxon>eudicotyledons</taxon>
        <taxon>Gunneridae</taxon>
        <taxon>Pentapetalae</taxon>
        <taxon>Saxifragales</taxon>
        <taxon>Crassulaceae</taxon>
        <taxon>Kalanchoe</taxon>
    </lineage>
</organism>
<name>A0A7N0UDM7_KALFE</name>
<dbReference type="PANTHER" id="PTHR31579">
    <property type="entry name" value="OS03G0796600 PROTEIN"/>
    <property type="match status" value="1"/>
</dbReference>
<dbReference type="Gramene" id="Kaladp0060s0214.1.v1.1">
    <property type="protein sequence ID" value="Kaladp0060s0214.1.v1.1"/>
    <property type="gene ID" value="Kaladp0060s0214.v1.1"/>
</dbReference>
<protein>
    <submittedName>
        <fullName evidence="1">Uncharacterized protein</fullName>
    </submittedName>
</protein>
<dbReference type="PANTHER" id="PTHR31579:SF1">
    <property type="entry name" value="OS03G0796600 PROTEIN"/>
    <property type="match status" value="1"/>
</dbReference>
<dbReference type="NCBIfam" id="TIGR01615">
    <property type="entry name" value="A_thal_3542"/>
    <property type="match status" value="1"/>
</dbReference>
<dbReference type="OMA" id="SSIGETH"/>
<dbReference type="AlphaFoldDB" id="A0A7N0UDM7"/>
<accession>A0A7N0UDM7</accession>
<dbReference type="EnsemblPlants" id="Kaladp0060s0214.1.v1.1">
    <property type="protein sequence ID" value="Kaladp0060s0214.1.v1.1"/>
    <property type="gene ID" value="Kaladp0060s0214.v1.1"/>
</dbReference>
<proteinExistence type="predicted"/>
<evidence type="ECO:0000313" key="1">
    <source>
        <dbReference type="EnsemblPlants" id="Kaladp0060s0214.1.v1.1"/>
    </source>
</evidence>
<evidence type="ECO:0000313" key="2">
    <source>
        <dbReference type="Proteomes" id="UP000594263"/>
    </source>
</evidence>
<sequence>MPPMKIQPLEFGAECRPVELRDQIRADTGKVVLKSRLKRLFDRQFQSVLKITDSGGRDGGGSGAVAELEPSSLCLAKMVQNFIEGSTDKHLVSTKCGRKRCNCFKGNSNDSSGDELDTSGDQISSSTPPEPIDFLKSLVPCSSVAERNLLADASTLFEKNKLHKRKDEEMRRIVTDGLASLGYRASICKSRWDKSAGHPAGEYEYIDALVGGERLLIDIDFRSEFQIARPTGSYKLLLQSLPVIFVGKADRLQQIISIMSEAARQSLKKKGMPFPPWRKAEYMKSKWLAPHAREATPLKDVGDGGAKKEVEFEFNEEEEDEEVAAEMKKNEETAESAVVGWAPPAMKVKSAVVDKDGKAVTGLASLLKGKP</sequence>
<dbReference type="Proteomes" id="UP000594263">
    <property type="component" value="Unplaced"/>
</dbReference>
<dbReference type="Pfam" id="PF04720">
    <property type="entry name" value="PDDEXK_6"/>
    <property type="match status" value="1"/>
</dbReference>